<feature type="compositionally biased region" description="Polar residues" evidence="1">
    <location>
        <begin position="46"/>
        <end position="55"/>
    </location>
</feature>
<dbReference type="AlphaFoldDB" id="A0A8C0CH17"/>
<feature type="region of interest" description="Disordered" evidence="1">
    <location>
        <begin position="1"/>
        <end position="68"/>
    </location>
</feature>
<dbReference type="Ensembl" id="ENSBMST00010006985.1">
    <property type="protein sequence ID" value="ENSBMSP00010006244.1"/>
    <property type="gene ID" value="ENSBMSG00010004644.1"/>
</dbReference>
<reference evidence="2" key="1">
    <citation type="submission" date="2023-09" db="UniProtKB">
        <authorList>
            <consortium name="Ensembl"/>
        </authorList>
    </citation>
    <scope>IDENTIFICATION</scope>
</reference>
<evidence type="ECO:0000256" key="1">
    <source>
        <dbReference type="SAM" id="MobiDB-lite"/>
    </source>
</evidence>
<dbReference type="GeneTree" id="ENSGT00950000183064"/>
<accession>A0A8C0CH17</accession>
<evidence type="ECO:0000313" key="2">
    <source>
        <dbReference type="Ensembl" id="ENSBMSP00010006244.1"/>
    </source>
</evidence>
<feature type="compositionally biased region" description="Basic and acidic residues" evidence="1">
    <location>
        <begin position="1"/>
        <end position="11"/>
    </location>
</feature>
<proteinExistence type="predicted"/>
<gene>
    <name evidence="2" type="primary">VPS26C</name>
</gene>
<protein>
    <submittedName>
        <fullName evidence="2">VPS26 endosomal protein sorting factor C</fullName>
    </submittedName>
</protein>
<sequence length="89" mass="9778">MWREGGLRDPAETGGEQAVQKGTPAMPQRFRTFRSPTGTCVGASLSPYTWSSPGSSPARHWRPPTSKWSSRLTSLCCFTLSTSSQRTSR</sequence>
<name>A0A8C0CH17_BALMU</name>
<organism evidence="2">
    <name type="scientific">Balaenoptera musculus</name>
    <name type="common">Blue whale</name>
    <dbReference type="NCBI Taxonomy" id="9771"/>
    <lineage>
        <taxon>Eukaryota</taxon>
        <taxon>Metazoa</taxon>
        <taxon>Chordata</taxon>
        <taxon>Craniata</taxon>
        <taxon>Vertebrata</taxon>
        <taxon>Euteleostomi</taxon>
        <taxon>Mammalia</taxon>
        <taxon>Eutheria</taxon>
        <taxon>Laurasiatheria</taxon>
        <taxon>Artiodactyla</taxon>
        <taxon>Whippomorpha</taxon>
        <taxon>Cetacea</taxon>
        <taxon>Mysticeti</taxon>
        <taxon>Balaenopteridae</taxon>
        <taxon>Balaenoptera</taxon>
    </lineage>
</organism>